<dbReference type="PROSITE" id="PS50157">
    <property type="entry name" value="ZINC_FINGER_C2H2_2"/>
    <property type="match status" value="2"/>
</dbReference>
<gene>
    <name evidence="11" type="ORF">BCR34DRAFT_669575</name>
</gene>
<comment type="caution">
    <text evidence="11">The sequence shown here is derived from an EMBL/GenBank/DDBJ whole genome shotgun (WGS) entry which is preliminary data.</text>
</comment>
<dbReference type="GO" id="GO:0006357">
    <property type="term" value="P:regulation of transcription by RNA polymerase II"/>
    <property type="evidence" value="ECO:0007669"/>
    <property type="project" value="TreeGrafter"/>
</dbReference>
<keyword evidence="6" id="KW-0804">Transcription</keyword>
<accession>A0A1Y1YAE0</accession>
<feature type="domain" description="C2H2-type" evidence="10">
    <location>
        <begin position="80"/>
        <end position="108"/>
    </location>
</feature>
<evidence type="ECO:0000256" key="6">
    <source>
        <dbReference type="ARBA" id="ARBA00023163"/>
    </source>
</evidence>
<evidence type="ECO:0000256" key="5">
    <source>
        <dbReference type="ARBA" id="ARBA00023015"/>
    </source>
</evidence>
<sequence length="180" mass="19978">MALAEFDFSYWSQSMPDDEQFSCEGETAGLVAAQVLPVYQNSCDLGYSFPSPVSLSGPSNEHSSISPNTTPSPGEKSQRFRCPKCPKTFRRTSDKNKHVSKVHKRSFPCTMNGCKAKSFGSGYDLARHKDTVHVASKKRFSCLVKECPSEFSRKDNMVKHMKKLHSHSEVEDNSSSSGSL</sequence>
<dbReference type="GO" id="GO:0005634">
    <property type="term" value="C:nucleus"/>
    <property type="evidence" value="ECO:0007669"/>
    <property type="project" value="UniProtKB-SubCell"/>
</dbReference>
<evidence type="ECO:0000313" key="11">
    <source>
        <dbReference type="EMBL" id="ORX94885.1"/>
    </source>
</evidence>
<dbReference type="OrthoDB" id="3798762at2759"/>
<dbReference type="EMBL" id="MCFA01000296">
    <property type="protein sequence ID" value="ORX94885.1"/>
    <property type="molecule type" value="Genomic_DNA"/>
</dbReference>
<organism evidence="11 12">
    <name type="scientific">Clohesyomyces aquaticus</name>
    <dbReference type="NCBI Taxonomy" id="1231657"/>
    <lineage>
        <taxon>Eukaryota</taxon>
        <taxon>Fungi</taxon>
        <taxon>Dikarya</taxon>
        <taxon>Ascomycota</taxon>
        <taxon>Pezizomycotina</taxon>
        <taxon>Dothideomycetes</taxon>
        <taxon>Pleosporomycetidae</taxon>
        <taxon>Pleosporales</taxon>
        <taxon>Lindgomycetaceae</taxon>
        <taxon>Clohesyomyces</taxon>
    </lineage>
</organism>
<evidence type="ECO:0000256" key="3">
    <source>
        <dbReference type="ARBA" id="ARBA00022771"/>
    </source>
</evidence>
<reference evidence="11 12" key="1">
    <citation type="submission" date="2016-07" db="EMBL/GenBank/DDBJ databases">
        <title>Pervasive Adenine N6-methylation of Active Genes in Fungi.</title>
        <authorList>
            <consortium name="DOE Joint Genome Institute"/>
            <person name="Mondo S.J."/>
            <person name="Dannebaum R.O."/>
            <person name="Kuo R.C."/>
            <person name="Labutti K."/>
            <person name="Haridas S."/>
            <person name="Kuo A."/>
            <person name="Salamov A."/>
            <person name="Ahrendt S.R."/>
            <person name="Lipzen A."/>
            <person name="Sullivan W."/>
            <person name="Andreopoulos W.B."/>
            <person name="Clum A."/>
            <person name="Lindquist E."/>
            <person name="Daum C."/>
            <person name="Ramamoorthy G.K."/>
            <person name="Gryganskyi A."/>
            <person name="Culley D."/>
            <person name="Magnuson J.K."/>
            <person name="James T.Y."/>
            <person name="O'Malley M.A."/>
            <person name="Stajich J.E."/>
            <person name="Spatafora J.W."/>
            <person name="Visel A."/>
            <person name="Grigoriev I.V."/>
        </authorList>
    </citation>
    <scope>NUCLEOTIDE SEQUENCE [LARGE SCALE GENOMIC DNA]</scope>
    <source>
        <strain evidence="11 12">CBS 115471</strain>
    </source>
</reference>
<dbReference type="GO" id="GO:0008270">
    <property type="term" value="F:zinc ion binding"/>
    <property type="evidence" value="ECO:0007669"/>
    <property type="project" value="UniProtKB-KW"/>
</dbReference>
<dbReference type="InterPro" id="IPR051061">
    <property type="entry name" value="Zinc_finger_trans_reg"/>
</dbReference>
<keyword evidence="4" id="KW-0862">Zinc</keyword>
<dbReference type="InterPro" id="IPR013087">
    <property type="entry name" value="Znf_C2H2_type"/>
</dbReference>
<keyword evidence="5" id="KW-0805">Transcription regulation</keyword>
<keyword evidence="7" id="KW-0539">Nucleus</keyword>
<dbReference type="PROSITE" id="PS00028">
    <property type="entry name" value="ZINC_FINGER_C2H2_1"/>
    <property type="match status" value="2"/>
</dbReference>
<feature type="region of interest" description="Disordered" evidence="9">
    <location>
        <begin position="53"/>
        <end position="102"/>
    </location>
</feature>
<dbReference type="SMART" id="SM00355">
    <property type="entry name" value="ZnF_C2H2"/>
    <property type="match status" value="3"/>
</dbReference>
<dbReference type="Gene3D" id="3.30.160.60">
    <property type="entry name" value="Classic Zinc Finger"/>
    <property type="match status" value="2"/>
</dbReference>
<dbReference type="PANTHER" id="PTHR46179">
    <property type="entry name" value="ZINC FINGER PROTEIN"/>
    <property type="match status" value="1"/>
</dbReference>
<evidence type="ECO:0000256" key="2">
    <source>
        <dbReference type="ARBA" id="ARBA00022723"/>
    </source>
</evidence>
<dbReference type="Proteomes" id="UP000193144">
    <property type="component" value="Unassembled WGS sequence"/>
</dbReference>
<evidence type="ECO:0000259" key="10">
    <source>
        <dbReference type="PROSITE" id="PS50157"/>
    </source>
</evidence>
<dbReference type="Pfam" id="PF00096">
    <property type="entry name" value="zf-C2H2"/>
    <property type="match status" value="2"/>
</dbReference>
<feature type="region of interest" description="Disordered" evidence="9">
    <location>
        <begin position="158"/>
        <end position="180"/>
    </location>
</feature>
<evidence type="ECO:0000256" key="9">
    <source>
        <dbReference type="SAM" id="MobiDB-lite"/>
    </source>
</evidence>
<comment type="subcellular location">
    <subcellularLocation>
        <location evidence="1">Nucleus</location>
    </subcellularLocation>
</comment>
<evidence type="ECO:0000256" key="7">
    <source>
        <dbReference type="ARBA" id="ARBA00023242"/>
    </source>
</evidence>
<evidence type="ECO:0000256" key="4">
    <source>
        <dbReference type="ARBA" id="ARBA00022833"/>
    </source>
</evidence>
<protein>
    <recommendedName>
        <fullName evidence="10">C2H2-type domain-containing protein</fullName>
    </recommendedName>
</protein>
<keyword evidence="12" id="KW-1185">Reference proteome</keyword>
<feature type="compositionally biased region" description="Polar residues" evidence="9">
    <location>
        <begin position="53"/>
        <end position="72"/>
    </location>
</feature>
<keyword evidence="2" id="KW-0479">Metal-binding</keyword>
<keyword evidence="3 8" id="KW-0863">Zinc-finger</keyword>
<feature type="compositionally biased region" description="Basic residues" evidence="9">
    <location>
        <begin position="79"/>
        <end position="90"/>
    </location>
</feature>
<feature type="domain" description="C2H2-type" evidence="10">
    <location>
        <begin position="140"/>
        <end position="170"/>
    </location>
</feature>
<dbReference type="AlphaFoldDB" id="A0A1Y1YAE0"/>
<evidence type="ECO:0000256" key="1">
    <source>
        <dbReference type="ARBA" id="ARBA00004123"/>
    </source>
</evidence>
<evidence type="ECO:0000313" key="12">
    <source>
        <dbReference type="Proteomes" id="UP000193144"/>
    </source>
</evidence>
<dbReference type="PANTHER" id="PTHR46179:SF13">
    <property type="entry name" value="C2H2-TYPE DOMAIN-CONTAINING PROTEIN"/>
    <property type="match status" value="1"/>
</dbReference>
<evidence type="ECO:0000256" key="8">
    <source>
        <dbReference type="PROSITE-ProRule" id="PRU00042"/>
    </source>
</evidence>
<name>A0A1Y1YAE0_9PLEO</name>
<proteinExistence type="predicted"/>
<dbReference type="STRING" id="1231657.A0A1Y1YAE0"/>